<dbReference type="AlphaFoldDB" id="A0AAV9ZTF9"/>
<evidence type="ECO:0000256" key="1">
    <source>
        <dbReference type="SAM" id="MobiDB-lite"/>
    </source>
</evidence>
<proteinExistence type="predicted"/>
<feature type="region of interest" description="Disordered" evidence="1">
    <location>
        <begin position="61"/>
        <end position="88"/>
    </location>
</feature>
<protein>
    <submittedName>
        <fullName evidence="2">Uncharacterized protein</fullName>
    </submittedName>
</protein>
<gene>
    <name evidence="2" type="ORF">R3P38DRAFT_2803325</name>
</gene>
<organism evidence="2 3">
    <name type="scientific">Favolaschia claudopus</name>
    <dbReference type="NCBI Taxonomy" id="2862362"/>
    <lineage>
        <taxon>Eukaryota</taxon>
        <taxon>Fungi</taxon>
        <taxon>Dikarya</taxon>
        <taxon>Basidiomycota</taxon>
        <taxon>Agaricomycotina</taxon>
        <taxon>Agaricomycetes</taxon>
        <taxon>Agaricomycetidae</taxon>
        <taxon>Agaricales</taxon>
        <taxon>Marasmiineae</taxon>
        <taxon>Mycenaceae</taxon>
        <taxon>Favolaschia</taxon>
    </lineage>
</organism>
<comment type="caution">
    <text evidence="2">The sequence shown here is derived from an EMBL/GenBank/DDBJ whole genome shotgun (WGS) entry which is preliminary data.</text>
</comment>
<evidence type="ECO:0000313" key="3">
    <source>
        <dbReference type="Proteomes" id="UP001362999"/>
    </source>
</evidence>
<evidence type="ECO:0000313" key="2">
    <source>
        <dbReference type="EMBL" id="KAK6992153.1"/>
    </source>
</evidence>
<dbReference type="EMBL" id="JAWWNJ010000113">
    <property type="protein sequence ID" value="KAK6992153.1"/>
    <property type="molecule type" value="Genomic_DNA"/>
</dbReference>
<accession>A0AAV9ZTF9</accession>
<keyword evidence="3" id="KW-1185">Reference proteome</keyword>
<dbReference type="Proteomes" id="UP001362999">
    <property type="component" value="Unassembled WGS sequence"/>
</dbReference>
<sequence length="359" mass="40098">MYDGELVGELRGVNRREVIAAYRAYQIKVHGESVAANWPVNDPGIGIGSWKLVGEDAKRLNNKRKASDDDVPSQKSNKPRTGGPPGLRWDPTDYSCAYDSLLTILRAIWRVDSAKWGHRFGSVSRHVKTLANGFERALEGVRSLEDVRDEVRRAFWILDSVKFPKGHAYTSLGDVSDALFGDANWGVHVHKCFRCGIVDHEIAGFRALKYIAVDEARTTAGSLFSISEWFNRYNLRVSGNNCANCGHALMRIKKATKVPPLLVFVLSSPEVIINRELSVLVEDVAAKYYLSGVVYSGKKHFTSRVIKRNGDMWYNDGIETGRESVFEGVMQSEDIQFINYCLTDETTRGAAAIVYALAE</sequence>
<reference evidence="2 3" key="1">
    <citation type="journal article" date="2024" name="J Genomics">
        <title>Draft genome sequencing and assembly of Favolaschia claudopus CIRM-BRFM 2984 isolated from oak limbs.</title>
        <authorList>
            <person name="Navarro D."/>
            <person name="Drula E."/>
            <person name="Chaduli D."/>
            <person name="Cazenave R."/>
            <person name="Ahrendt S."/>
            <person name="Wang J."/>
            <person name="Lipzen A."/>
            <person name="Daum C."/>
            <person name="Barry K."/>
            <person name="Grigoriev I.V."/>
            <person name="Favel A."/>
            <person name="Rosso M.N."/>
            <person name="Martin F."/>
        </authorList>
    </citation>
    <scope>NUCLEOTIDE SEQUENCE [LARGE SCALE GENOMIC DNA]</scope>
    <source>
        <strain evidence="2 3">CIRM-BRFM 2984</strain>
    </source>
</reference>
<name>A0AAV9ZTF9_9AGAR</name>